<evidence type="ECO:0000313" key="1">
    <source>
        <dbReference type="EMBL" id="EDM76709.1"/>
    </source>
</evidence>
<reference evidence="1 2" key="1">
    <citation type="submission" date="2007-06" db="EMBL/GenBank/DDBJ databases">
        <authorList>
            <person name="Shimkets L."/>
            <person name="Ferriera S."/>
            <person name="Johnson J."/>
            <person name="Kravitz S."/>
            <person name="Beeson K."/>
            <person name="Sutton G."/>
            <person name="Rogers Y.-H."/>
            <person name="Friedman R."/>
            <person name="Frazier M."/>
            <person name="Venter J.C."/>
        </authorList>
    </citation>
    <scope>NUCLEOTIDE SEQUENCE [LARGE SCALE GENOMIC DNA]</scope>
    <source>
        <strain evidence="1 2">SIR-1</strain>
    </source>
</reference>
<dbReference type="AlphaFoldDB" id="A6GBK3"/>
<comment type="caution">
    <text evidence="1">The sequence shown here is derived from an EMBL/GenBank/DDBJ whole genome shotgun (WGS) entry which is preliminary data.</text>
</comment>
<keyword evidence="2" id="KW-1185">Reference proteome</keyword>
<dbReference type="RefSeq" id="WP_006974094.1">
    <property type="nucleotide sequence ID" value="NZ_ABCS01000059.1"/>
</dbReference>
<name>A6GBK3_9BACT</name>
<gene>
    <name evidence="1" type="ORF">PPSIR1_33681</name>
</gene>
<dbReference type="Proteomes" id="UP000005801">
    <property type="component" value="Unassembled WGS sequence"/>
</dbReference>
<dbReference type="EMBL" id="ABCS01000059">
    <property type="protein sequence ID" value="EDM76709.1"/>
    <property type="molecule type" value="Genomic_DNA"/>
</dbReference>
<dbReference type="STRING" id="391625.PPSIR1_33681"/>
<evidence type="ECO:0000313" key="2">
    <source>
        <dbReference type="Proteomes" id="UP000005801"/>
    </source>
</evidence>
<sequence length="55" mass="5626">MSGHGAGTARARRTTCAIVGGVVALGTPESTQPQPWREALEALPGPFEAITSAYS</sequence>
<organism evidence="1 2">
    <name type="scientific">Plesiocystis pacifica SIR-1</name>
    <dbReference type="NCBI Taxonomy" id="391625"/>
    <lineage>
        <taxon>Bacteria</taxon>
        <taxon>Pseudomonadati</taxon>
        <taxon>Myxococcota</taxon>
        <taxon>Polyangia</taxon>
        <taxon>Nannocystales</taxon>
        <taxon>Nannocystaceae</taxon>
        <taxon>Plesiocystis</taxon>
    </lineage>
</organism>
<proteinExistence type="predicted"/>
<accession>A6GBK3</accession>
<protein>
    <submittedName>
        <fullName evidence="1">Uncharacterized protein</fullName>
    </submittedName>
</protein>